<name>A0A383CLF4_9ZZZZ</name>
<sequence length="42" mass="5362">MFFYKKFLNKPSLLRHQVQLALLLRFYLYRQPNLYLFQFLYS</sequence>
<reference evidence="1" key="1">
    <citation type="submission" date="2018-05" db="EMBL/GenBank/DDBJ databases">
        <authorList>
            <person name="Lanie J.A."/>
            <person name="Ng W.-L."/>
            <person name="Kazmierczak K.M."/>
            <person name="Andrzejewski T.M."/>
            <person name="Davidsen T.M."/>
            <person name="Wayne K.J."/>
            <person name="Tettelin H."/>
            <person name="Glass J.I."/>
            <person name="Rusch D."/>
            <person name="Podicherti R."/>
            <person name="Tsui H.-C.T."/>
            <person name="Winkler M.E."/>
        </authorList>
    </citation>
    <scope>NUCLEOTIDE SEQUENCE</scope>
</reference>
<evidence type="ECO:0000313" key="1">
    <source>
        <dbReference type="EMBL" id="SVE33226.1"/>
    </source>
</evidence>
<protein>
    <submittedName>
        <fullName evidence="1">Uncharacterized protein</fullName>
    </submittedName>
</protein>
<dbReference type="EMBL" id="UINC01209974">
    <property type="protein sequence ID" value="SVE33226.1"/>
    <property type="molecule type" value="Genomic_DNA"/>
</dbReference>
<accession>A0A383CLF4</accession>
<organism evidence="1">
    <name type="scientific">marine metagenome</name>
    <dbReference type="NCBI Taxonomy" id="408172"/>
    <lineage>
        <taxon>unclassified sequences</taxon>
        <taxon>metagenomes</taxon>
        <taxon>ecological metagenomes</taxon>
    </lineage>
</organism>
<gene>
    <name evidence="1" type="ORF">METZ01_LOCUS486080</name>
</gene>
<proteinExistence type="predicted"/>
<feature type="non-terminal residue" evidence="1">
    <location>
        <position position="42"/>
    </location>
</feature>
<dbReference type="AlphaFoldDB" id="A0A383CLF4"/>